<dbReference type="Proteomes" id="UP000284902">
    <property type="component" value="Unassembled WGS sequence"/>
</dbReference>
<dbReference type="CDD" id="cd11234">
    <property type="entry name" value="E_set_GDE_N"/>
    <property type="match status" value="1"/>
</dbReference>
<dbReference type="PANTHER" id="PTHR43002">
    <property type="entry name" value="GLYCOGEN DEBRANCHING ENZYME"/>
    <property type="match status" value="1"/>
</dbReference>
<evidence type="ECO:0000259" key="2">
    <source>
        <dbReference type="SMART" id="SM00642"/>
    </source>
</evidence>
<feature type="domain" description="Glycosyl hydrolase family 13 catalytic" evidence="2">
    <location>
        <begin position="136"/>
        <end position="448"/>
    </location>
</feature>
<dbReference type="InterPro" id="IPR013780">
    <property type="entry name" value="Glyco_hydro_b"/>
</dbReference>
<gene>
    <name evidence="3" type="ORF">DW672_00905</name>
</gene>
<dbReference type="SUPFAM" id="SSF51445">
    <property type="entry name" value="(Trans)glycosidases"/>
    <property type="match status" value="1"/>
</dbReference>
<dbReference type="EMBL" id="QRHG01000002">
    <property type="protein sequence ID" value="RHF63063.1"/>
    <property type="molecule type" value="Genomic_DNA"/>
</dbReference>
<organism evidence="3 4">
    <name type="scientific">[Ruminococcus] lactaris</name>
    <dbReference type="NCBI Taxonomy" id="46228"/>
    <lineage>
        <taxon>Bacteria</taxon>
        <taxon>Bacillati</taxon>
        <taxon>Bacillota</taxon>
        <taxon>Clostridia</taxon>
        <taxon>Lachnospirales</taxon>
        <taxon>Lachnospiraceae</taxon>
        <taxon>Mediterraneibacter</taxon>
    </lineage>
</organism>
<protein>
    <submittedName>
        <fullName evidence="3">Glycogen debranching protein</fullName>
    </submittedName>
</protein>
<evidence type="ECO:0000256" key="1">
    <source>
        <dbReference type="ARBA" id="ARBA00008061"/>
    </source>
</evidence>
<dbReference type="SMART" id="SM00642">
    <property type="entry name" value="Aamy"/>
    <property type="match status" value="1"/>
</dbReference>
<dbReference type="InterPro" id="IPR014756">
    <property type="entry name" value="Ig_E-set"/>
</dbReference>
<dbReference type="InterPro" id="IPR006047">
    <property type="entry name" value="GH13_cat_dom"/>
</dbReference>
<proteinExistence type="inferred from homology"/>
<dbReference type="InterPro" id="IPR013783">
    <property type="entry name" value="Ig-like_fold"/>
</dbReference>
<dbReference type="RefSeq" id="WP_118212345.1">
    <property type="nucleotide sequence ID" value="NZ_DAWARK010000001.1"/>
</dbReference>
<evidence type="ECO:0000313" key="3">
    <source>
        <dbReference type="EMBL" id="RHF63063.1"/>
    </source>
</evidence>
<dbReference type="Gene3D" id="2.60.40.10">
    <property type="entry name" value="Immunoglobulins"/>
    <property type="match status" value="1"/>
</dbReference>
<dbReference type="SUPFAM" id="SSF51011">
    <property type="entry name" value="Glycosyl hydrolase domain"/>
    <property type="match status" value="1"/>
</dbReference>
<name>A0A414P9V6_9FIRM</name>
<dbReference type="Gene3D" id="3.20.20.80">
    <property type="entry name" value="Glycosidases"/>
    <property type="match status" value="2"/>
</dbReference>
<comment type="similarity">
    <text evidence="1">Belongs to the glycosyl hydrolase 13 family.</text>
</comment>
<dbReference type="Gene3D" id="2.60.40.1180">
    <property type="entry name" value="Golgi alpha-mannosidase II"/>
    <property type="match status" value="1"/>
</dbReference>
<sequence>MECVKGRPQPFGVEIRKDHINFAVQVPTGKKCELLLYKKGSMNPKYRFEMPEEKGIGEVRFLALQGLDTEKYEYNFQIDERVWIDPYVRELAGTKKFGVRMDVQKHQARGKFVRDAYDWEDDKRPHLAWNDVIAYSLHIRGFTKHSSSHAVHKGTYLGIVEKIPYLLQLGINQIQCMPVYEFDEYVQNKINFWGYGKGFYFAPKSSYASGSSAVKELKDMVKACHRAGIEVVLEMPFEAGISAQKAMECLKFYLLEYHVDGFVVNPYNVPWDELNADPLLKEVKIMKKEEGFQTIMRRFLKGDENMIRDVMWALKHNSSADGVCNSITAQTGFTLWDLVSYDGKHNEENGERNQDGPDYNYSWNCGAEGPSRKKNIIRLRKNQVKNAYMLLLTAQGTPCLLAGDEFYNSQKGNNNAYCQDNPVGWVNWSQWKEDDPLYLYVQQLIRFRKEHACLHQKEELRGIDRTSCGMPDVSYHGENAWQAKAEVASRQLGVMYAAVKGEDELCFLAYNMHWEVHKFALPSAGKGREWLLAADTAQGMLTEAGRMEDQKEIELGARSIAILINRKISGMTAGKIVGKAVRKTVENKVKGEMKDESDPAFSDHYKA</sequence>
<reference evidence="3 4" key="1">
    <citation type="submission" date="2018-08" db="EMBL/GenBank/DDBJ databases">
        <title>A genome reference for cultivated species of the human gut microbiota.</title>
        <authorList>
            <person name="Zou Y."/>
            <person name="Xue W."/>
            <person name="Luo G."/>
        </authorList>
    </citation>
    <scope>NUCLEOTIDE SEQUENCE [LARGE SCALE GENOMIC DNA]</scope>
    <source>
        <strain evidence="3 4">AM25-1LB</strain>
    </source>
</reference>
<dbReference type="AlphaFoldDB" id="A0A414P9V6"/>
<evidence type="ECO:0000313" key="4">
    <source>
        <dbReference type="Proteomes" id="UP000284902"/>
    </source>
</evidence>
<dbReference type="InterPro" id="IPR017853">
    <property type="entry name" value="GH"/>
</dbReference>
<dbReference type="GO" id="GO:0005975">
    <property type="term" value="P:carbohydrate metabolic process"/>
    <property type="evidence" value="ECO:0007669"/>
    <property type="project" value="InterPro"/>
</dbReference>
<accession>A0A414P9V6</accession>
<comment type="caution">
    <text evidence="3">The sequence shown here is derived from an EMBL/GenBank/DDBJ whole genome shotgun (WGS) entry which is preliminary data.</text>
</comment>
<dbReference type="SUPFAM" id="SSF81296">
    <property type="entry name" value="E set domains"/>
    <property type="match status" value="1"/>
</dbReference>